<feature type="domain" description="LytR/CpsA/Psr regulator C-terminal" evidence="2">
    <location>
        <begin position="79"/>
        <end position="165"/>
    </location>
</feature>
<name>A0AB39U7M2_9BIFI</name>
<dbReference type="InterPro" id="IPR027381">
    <property type="entry name" value="LytR/CpsA/Psr_C"/>
</dbReference>
<dbReference type="KEGG" id="baqk:QN215_01065"/>
<feature type="transmembrane region" description="Helical" evidence="1">
    <location>
        <begin position="23"/>
        <end position="47"/>
    </location>
</feature>
<protein>
    <submittedName>
        <fullName evidence="3">LytR C-terminal domain-containing protein</fullName>
    </submittedName>
</protein>
<reference evidence="3" key="1">
    <citation type="submission" date="2023-07" db="EMBL/GenBank/DDBJ databases">
        <title>Bifidobacterium aquikefiriaerophilum sp. nov. and Bifidobacterium eccum sp. nov., isolated from water kefir.</title>
        <authorList>
            <person name="Breselge S."/>
            <person name="Bellassi P."/>
            <person name="Barcenilla C."/>
            <person name="Alvarez-Ordonez A."/>
            <person name="Morelli L."/>
            <person name="Cotter P.D."/>
        </authorList>
    </citation>
    <scope>NUCLEOTIDE SEQUENCE</scope>
    <source>
        <strain evidence="3">WK041_4_12</strain>
    </source>
</reference>
<organism evidence="3">
    <name type="scientific">Bifidobacterium aquikefiricola</name>
    <dbReference type="NCBI Taxonomy" id="3059038"/>
    <lineage>
        <taxon>Bacteria</taxon>
        <taxon>Bacillati</taxon>
        <taxon>Actinomycetota</taxon>
        <taxon>Actinomycetes</taxon>
        <taxon>Bifidobacteriales</taxon>
        <taxon>Bifidobacteriaceae</taxon>
        <taxon>Bifidobacterium</taxon>
    </lineage>
</organism>
<dbReference type="Gene3D" id="3.30.70.2390">
    <property type="match status" value="1"/>
</dbReference>
<keyword evidence="1" id="KW-0472">Membrane</keyword>
<dbReference type="Pfam" id="PF13399">
    <property type="entry name" value="LytR_C"/>
    <property type="match status" value="1"/>
</dbReference>
<sequence length="207" mass="22260">MTVPKPFDERQARKQFIRRRQKLVFTITVVVLAVALVLSLLVALGGLGKTVKQSVASKPNYGVAVPCAPADSTYVNHPNVTIRVLNGTDKSGLGTAVMQALNNDGFSTQGAADFPSSHEFTRTEIRFGKNGIAEAYTLSTEFNDAILRMDDRSDKLVDVIVGSTFNNLKKTNKTTASGQKITSIEGCVTDPSTMKNLPKASSHTAVD</sequence>
<keyword evidence="1" id="KW-1133">Transmembrane helix</keyword>
<evidence type="ECO:0000259" key="2">
    <source>
        <dbReference type="Pfam" id="PF13399"/>
    </source>
</evidence>
<dbReference type="EMBL" id="CP129674">
    <property type="protein sequence ID" value="XDS44760.1"/>
    <property type="molecule type" value="Genomic_DNA"/>
</dbReference>
<evidence type="ECO:0000313" key="3">
    <source>
        <dbReference type="EMBL" id="XDS44760.1"/>
    </source>
</evidence>
<keyword evidence="1" id="KW-0812">Transmembrane</keyword>
<dbReference type="RefSeq" id="WP_369344306.1">
    <property type="nucleotide sequence ID" value="NZ_CP129674.1"/>
</dbReference>
<dbReference type="AlphaFoldDB" id="A0AB39U7M2"/>
<accession>A0AB39U7M2</accession>
<proteinExistence type="predicted"/>
<gene>
    <name evidence="3" type="ORF">QN215_01065</name>
</gene>
<evidence type="ECO:0000256" key="1">
    <source>
        <dbReference type="SAM" id="Phobius"/>
    </source>
</evidence>